<dbReference type="KEGG" id="sphv:F9278_16020"/>
<organism evidence="1 2">
    <name type="scientific">Streptomyces phaeolivaceus</name>
    <dbReference type="NCBI Taxonomy" id="2653200"/>
    <lineage>
        <taxon>Bacteria</taxon>
        <taxon>Bacillati</taxon>
        <taxon>Actinomycetota</taxon>
        <taxon>Actinomycetes</taxon>
        <taxon>Kitasatosporales</taxon>
        <taxon>Streptomycetaceae</taxon>
        <taxon>Streptomyces</taxon>
    </lineage>
</organism>
<proteinExistence type="predicted"/>
<name>A0A5P8K3W0_9ACTN</name>
<sequence length="59" mass="6812">MKPKQPKVIPAKDIPPAPRGIAGYCWAEHPKTLVHCTEPIGHEAWNPEHYHPYTKTTWR</sequence>
<dbReference type="EMBL" id="CP045096">
    <property type="protein sequence ID" value="QFQ97472.1"/>
    <property type="molecule type" value="Genomic_DNA"/>
</dbReference>
<accession>A0A5P8K3W0</accession>
<evidence type="ECO:0000313" key="2">
    <source>
        <dbReference type="Proteomes" id="UP000327294"/>
    </source>
</evidence>
<dbReference type="RefSeq" id="WP_152168948.1">
    <property type="nucleotide sequence ID" value="NZ_CP045096.1"/>
</dbReference>
<keyword evidence="2" id="KW-1185">Reference proteome</keyword>
<gene>
    <name evidence="1" type="ORF">F9278_16020</name>
</gene>
<reference evidence="1 2" key="1">
    <citation type="submission" date="2019-10" db="EMBL/GenBank/DDBJ databases">
        <title>Streptomyces sp. strain GY16 isolated from leaves of Broussonetia papyrifera.</title>
        <authorList>
            <person name="Mo P."/>
        </authorList>
    </citation>
    <scope>NUCLEOTIDE SEQUENCE [LARGE SCALE GENOMIC DNA]</scope>
    <source>
        <strain evidence="1 2">GY16</strain>
    </source>
</reference>
<evidence type="ECO:0000313" key="1">
    <source>
        <dbReference type="EMBL" id="QFQ97472.1"/>
    </source>
</evidence>
<dbReference type="Proteomes" id="UP000327294">
    <property type="component" value="Chromosome"/>
</dbReference>
<dbReference type="AlphaFoldDB" id="A0A5P8K3W0"/>
<protein>
    <submittedName>
        <fullName evidence="1">Uncharacterized protein</fullName>
    </submittedName>
</protein>